<reference evidence="2 3" key="1">
    <citation type="journal article" date="2010" name="Nature">
        <title>The Ectocarpus genome and the independent evolution of multicellularity in brown algae.</title>
        <authorList>
            <person name="Cock J.M."/>
            <person name="Sterck L."/>
            <person name="Rouze P."/>
            <person name="Scornet D."/>
            <person name="Allen A.E."/>
            <person name="Amoutzias G."/>
            <person name="Anthouard V."/>
            <person name="Artiguenave F."/>
            <person name="Aury J.M."/>
            <person name="Badger J.H."/>
            <person name="Beszteri B."/>
            <person name="Billiau K."/>
            <person name="Bonnet E."/>
            <person name="Bothwell J.H."/>
            <person name="Bowler C."/>
            <person name="Boyen C."/>
            <person name="Brownlee C."/>
            <person name="Carrano C.J."/>
            <person name="Charrier B."/>
            <person name="Cho G.Y."/>
            <person name="Coelho S.M."/>
            <person name="Collen J."/>
            <person name="Corre E."/>
            <person name="Da Silva C."/>
            <person name="Delage L."/>
            <person name="Delaroque N."/>
            <person name="Dittami S.M."/>
            <person name="Doulbeau S."/>
            <person name="Elias M."/>
            <person name="Farnham G."/>
            <person name="Gachon C.M."/>
            <person name="Gschloessl B."/>
            <person name="Heesch S."/>
            <person name="Jabbari K."/>
            <person name="Jubin C."/>
            <person name="Kawai H."/>
            <person name="Kimura K."/>
            <person name="Kloareg B."/>
            <person name="Kupper F.C."/>
            <person name="Lang D."/>
            <person name="Le Bail A."/>
            <person name="Leblanc C."/>
            <person name="Lerouge P."/>
            <person name="Lohr M."/>
            <person name="Lopez P.J."/>
            <person name="Martens C."/>
            <person name="Maumus F."/>
            <person name="Michel G."/>
            <person name="Miranda-Saavedra D."/>
            <person name="Morales J."/>
            <person name="Moreau H."/>
            <person name="Motomura T."/>
            <person name="Nagasato C."/>
            <person name="Napoli C.A."/>
            <person name="Nelson D.R."/>
            <person name="Nyvall-Collen P."/>
            <person name="Peters A.F."/>
            <person name="Pommier C."/>
            <person name="Potin P."/>
            <person name="Poulain J."/>
            <person name="Quesneville H."/>
            <person name="Read B."/>
            <person name="Rensing S.A."/>
            <person name="Ritter A."/>
            <person name="Rousvoal S."/>
            <person name="Samanta M."/>
            <person name="Samson G."/>
            <person name="Schroeder D.C."/>
            <person name="Segurens B."/>
            <person name="Strittmatter M."/>
            <person name="Tonon T."/>
            <person name="Tregear J.W."/>
            <person name="Valentin K."/>
            <person name="von Dassow P."/>
            <person name="Yamagishi T."/>
            <person name="Van de Peer Y."/>
            <person name="Wincker P."/>
        </authorList>
    </citation>
    <scope>NUCLEOTIDE SEQUENCE [LARGE SCALE GENOMIC DNA]</scope>
    <source>
        <strain evidence="3">Ec32 / CCAP1310/4</strain>
    </source>
</reference>
<gene>
    <name evidence="2" type="ORF">Esi_0306_0021</name>
</gene>
<dbReference type="OrthoDB" id="10424356at2759"/>
<dbReference type="EMBL" id="FN648494">
    <property type="protein sequence ID" value="CBJ32066.1"/>
    <property type="molecule type" value="Genomic_DNA"/>
</dbReference>
<accession>D7FWH8</accession>
<keyword evidence="3" id="KW-1185">Reference proteome</keyword>
<dbReference type="AlphaFoldDB" id="D7FWH8"/>
<feature type="region of interest" description="Disordered" evidence="1">
    <location>
        <begin position="1"/>
        <end position="49"/>
    </location>
</feature>
<dbReference type="InParanoid" id="D7FWH8"/>
<evidence type="ECO:0000313" key="3">
    <source>
        <dbReference type="Proteomes" id="UP000002630"/>
    </source>
</evidence>
<name>D7FWH8_ECTSI</name>
<dbReference type="EMBL" id="FN649752">
    <property type="protein sequence ID" value="CBJ32066.1"/>
    <property type="molecule type" value="Genomic_DNA"/>
</dbReference>
<dbReference type="Proteomes" id="UP000002630">
    <property type="component" value="Linkage Group LG27"/>
</dbReference>
<feature type="compositionally biased region" description="Basic and acidic residues" evidence="1">
    <location>
        <begin position="37"/>
        <end position="49"/>
    </location>
</feature>
<evidence type="ECO:0000313" key="2">
    <source>
        <dbReference type="EMBL" id="CBJ32066.1"/>
    </source>
</evidence>
<organism evidence="2 3">
    <name type="scientific">Ectocarpus siliculosus</name>
    <name type="common">Brown alga</name>
    <name type="synonym">Conferva siliculosa</name>
    <dbReference type="NCBI Taxonomy" id="2880"/>
    <lineage>
        <taxon>Eukaryota</taxon>
        <taxon>Sar</taxon>
        <taxon>Stramenopiles</taxon>
        <taxon>Ochrophyta</taxon>
        <taxon>PX clade</taxon>
        <taxon>Phaeophyceae</taxon>
        <taxon>Ectocarpales</taxon>
        <taxon>Ectocarpaceae</taxon>
        <taxon>Ectocarpus</taxon>
    </lineage>
</organism>
<evidence type="ECO:0000256" key="1">
    <source>
        <dbReference type="SAM" id="MobiDB-lite"/>
    </source>
</evidence>
<proteinExistence type="predicted"/>
<protein>
    <submittedName>
        <fullName evidence="2">Uncharacterized protein</fullName>
    </submittedName>
</protein>
<sequence>MSANSSTGGPRRRKSSKKPPPDPLDGVPEQPDVENQEGYHREHDRDFERNWHVVALQRDETQEEAEEILRLRAEAARRRELEAASREKVKIVRGVATVRGIQTE</sequence>